<feature type="chain" id="PRO_5047357282" evidence="2">
    <location>
        <begin position="20"/>
        <end position="187"/>
    </location>
</feature>
<protein>
    <submittedName>
        <fullName evidence="3">Uncharacterized protein</fullName>
    </submittedName>
</protein>
<evidence type="ECO:0000256" key="2">
    <source>
        <dbReference type="SAM" id="SignalP"/>
    </source>
</evidence>
<feature type="compositionally biased region" description="Basic and acidic residues" evidence="1">
    <location>
        <begin position="29"/>
        <end position="63"/>
    </location>
</feature>
<dbReference type="EMBL" id="BAAAET010000001">
    <property type="protein sequence ID" value="GAA0681840.1"/>
    <property type="molecule type" value="Genomic_DNA"/>
</dbReference>
<dbReference type="Gene3D" id="3.10.450.160">
    <property type="entry name" value="inner membrane protein cigr"/>
    <property type="match status" value="1"/>
</dbReference>
<evidence type="ECO:0000256" key="1">
    <source>
        <dbReference type="SAM" id="MobiDB-lite"/>
    </source>
</evidence>
<accession>A0ABN1I1S0</accession>
<feature type="signal peptide" evidence="2">
    <location>
        <begin position="1"/>
        <end position="19"/>
    </location>
</feature>
<gene>
    <name evidence="3" type="ORF">GCM10009104_03230</name>
</gene>
<proteinExistence type="predicted"/>
<feature type="region of interest" description="Disordered" evidence="1">
    <location>
        <begin position="20"/>
        <end position="63"/>
    </location>
</feature>
<dbReference type="Proteomes" id="UP001499915">
    <property type="component" value="Unassembled WGS sequence"/>
</dbReference>
<name>A0ABN1I1S0_9GAMM</name>
<sequence>MKAAIIGLTLSLLATPVVAQKPEWAGQPKEAKEAYKGKADTRETRESDRREVRERDERSDRDEDRFLPLSERERRLLRDLVLEEHYGYHPEGGKHKSLPPGLQKKLARGGELPPGWQDKVRRGEVLDADLYRHGERLPHRYLEQLGHGSEAVELIVLGDRIVRVAEGRGTVLDVVELTDKALEVLGN</sequence>
<dbReference type="RefSeq" id="WP_343801262.1">
    <property type="nucleotide sequence ID" value="NZ_BAAAET010000001.1"/>
</dbReference>
<organism evidence="3 4">
    <name type="scientific">Marinobacterium maritimum</name>
    <dbReference type="NCBI Taxonomy" id="500162"/>
    <lineage>
        <taxon>Bacteria</taxon>
        <taxon>Pseudomonadati</taxon>
        <taxon>Pseudomonadota</taxon>
        <taxon>Gammaproteobacteria</taxon>
        <taxon>Oceanospirillales</taxon>
        <taxon>Oceanospirillaceae</taxon>
        <taxon>Marinobacterium</taxon>
    </lineage>
</organism>
<evidence type="ECO:0000313" key="3">
    <source>
        <dbReference type="EMBL" id="GAA0681840.1"/>
    </source>
</evidence>
<keyword evidence="2" id="KW-0732">Signal</keyword>
<reference evidence="3 4" key="1">
    <citation type="journal article" date="2019" name="Int. J. Syst. Evol. Microbiol.">
        <title>The Global Catalogue of Microorganisms (GCM) 10K type strain sequencing project: providing services to taxonomists for standard genome sequencing and annotation.</title>
        <authorList>
            <consortium name="The Broad Institute Genomics Platform"/>
            <consortium name="The Broad Institute Genome Sequencing Center for Infectious Disease"/>
            <person name="Wu L."/>
            <person name="Ma J."/>
        </authorList>
    </citation>
    <scope>NUCLEOTIDE SEQUENCE [LARGE SCALE GENOMIC DNA]</scope>
    <source>
        <strain evidence="3 4">JCM 15134</strain>
    </source>
</reference>
<comment type="caution">
    <text evidence="3">The sequence shown here is derived from an EMBL/GenBank/DDBJ whole genome shotgun (WGS) entry which is preliminary data.</text>
</comment>
<evidence type="ECO:0000313" key="4">
    <source>
        <dbReference type="Proteomes" id="UP001499915"/>
    </source>
</evidence>
<keyword evidence="4" id="KW-1185">Reference proteome</keyword>